<name>F6RFB0_CIOIN</name>
<evidence type="ECO:0000256" key="9">
    <source>
        <dbReference type="PROSITE-ProRule" id="PRU00288"/>
    </source>
</evidence>
<protein>
    <recommendedName>
        <fullName evidence="15">Small monomeric GTPase</fullName>
    </recommendedName>
</protein>
<dbReference type="GO" id="GO:0003924">
    <property type="term" value="F:GTPase activity"/>
    <property type="evidence" value="ECO:0000318"/>
    <property type="project" value="GO_Central"/>
</dbReference>
<accession>F6RFB0</accession>
<dbReference type="OMA" id="YYAKMAQ"/>
<dbReference type="SMART" id="SM00173">
    <property type="entry name" value="RAS"/>
    <property type="match status" value="1"/>
</dbReference>
<keyword evidence="4" id="KW-0547">Nucleotide-binding</keyword>
<dbReference type="FunFam" id="1.10.220.150:FF:000023">
    <property type="entry name" value="Arf-GAP with ANK repeat and PH domain-containing protein cnt-2"/>
    <property type="match status" value="1"/>
</dbReference>
<evidence type="ECO:0008006" key="15">
    <source>
        <dbReference type="Google" id="ProtNLM"/>
    </source>
</evidence>
<comment type="similarity">
    <text evidence="1">Belongs to the centaurin gamma-like family.</text>
</comment>
<keyword evidence="5 9" id="KW-0863">Zinc-finger</keyword>
<dbReference type="PROSITE" id="PS50115">
    <property type="entry name" value="ARFGAP"/>
    <property type="match status" value="1"/>
</dbReference>
<dbReference type="Pfam" id="PF00071">
    <property type="entry name" value="Ras"/>
    <property type="match status" value="1"/>
</dbReference>
<dbReference type="PROSITE" id="PS50003">
    <property type="entry name" value="PH_DOMAIN"/>
    <property type="match status" value="1"/>
</dbReference>
<dbReference type="EMBL" id="EAAA01000322">
    <property type="status" value="NOT_ANNOTATED_CDS"/>
    <property type="molecule type" value="Genomic_DNA"/>
</dbReference>
<feature type="domain" description="PH" evidence="11">
    <location>
        <begin position="363"/>
        <end position="525"/>
    </location>
</feature>
<feature type="region of interest" description="Disordered" evidence="10">
    <location>
        <begin position="762"/>
        <end position="793"/>
    </location>
</feature>
<dbReference type="Pfam" id="PF01412">
    <property type="entry name" value="ArfGap"/>
    <property type="match status" value="1"/>
</dbReference>
<dbReference type="GO" id="GO:0005525">
    <property type="term" value="F:GTP binding"/>
    <property type="evidence" value="ECO:0007669"/>
    <property type="project" value="InterPro"/>
</dbReference>
<dbReference type="InterPro" id="IPR027417">
    <property type="entry name" value="P-loop_NTPase"/>
</dbReference>
<evidence type="ECO:0000256" key="1">
    <source>
        <dbReference type="ARBA" id="ARBA00005430"/>
    </source>
</evidence>
<dbReference type="InterPro" id="IPR011993">
    <property type="entry name" value="PH-like_dom_sf"/>
</dbReference>
<dbReference type="SUPFAM" id="SSF57863">
    <property type="entry name" value="ArfGap/RecO-like zinc finger"/>
    <property type="match status" value="1"/>
</dbReference>
<evidence type="ECO:0000256" key="2">
    <source>
        <dbReference type="ARBA" id="ARBA00022468"/>
    </source>
</evidence>
<dbReference type="AlphaFoldDB" id="F6RFB0"/>
<dbReference type="CDD" id="cd08836">
    <property type="entry name" value="ArfGap_AGAP"/>
    <property type="match status" value="1"/>
</dbReference>
<reference evidence="13" key="2">
    <citation type="journal article" date="2008" name="Genome Biol.">
        <title>Improved genome assembly and evidence-based global gene model set for the chordate Ciona intestinalis: new insight into intron and operon populations.</title>
        <authorList>
            <person name="Satou Y."/>
            <person name="Mineta K."/>
            <person name="Ogasawara M."/>
            <person name="Sasakura Y."/>
            <person name="Shoguchi E."/>
            <person name="Ueno K."/>
            <person name="Yamada L."/>
            <person name="Matsumoto J."/>
            <person name="Wasserscheid J."/>
            <person name="Dewar K."/>
            <person name="Wiley G.B."/>
            <person name="Macmil S.L."/>
            <person name="Roe B.A."/>
            <person name="Zeller R.W."/>
            <person name="Hastings K.E."/>
            <person name="Lemaire P."/>
            <person name="Lindquist E."/>
            <person name="Endo T."/>
            <person name="Hotta K."/>
            <person name="Inaba K."/>
        </authorList>
    </citation>
    <scope>NUCLEOTIDE SEQUENCE [LARGE SCALE GENOMIC DNA]</scope>
    <source>
        <strain evidence="13">wild type</strain>
    </source>
</reference>
<keyword evidence="7 8" id="KW-0040">ANK repeat</keyword>
<reference evidence="13" key="3">
    <citation type="submission" date="2025-08" db="UniProtKB">
        <authorList>
            <consortium name="Ensembl"/>
        </authorList>
    </citation>
    <scope>IDENTIFICATION</scope>
</reference>
<dbReference type="HOGENOM" id="CLU_007326_1_0_1"/>
<dbReference type="FunFam" id="3.40.50.300:FF:000178">
    <property type="entry name" value="Arf-GAP with GTPase, ANK repeat and PH domain-containing protein 1"/>
    <property type="match status" value="1"/>
</dbReference>
<dbReference type="Gene3D" id="3.40.50.300">
    <property type="entry name" value="P-loop containing nucleotide triphosphate hydrolases"/>
    <property type="match status" value="1"/>
</dbReference>
<evidence type="ECO:0000256" key="4">
    <source>
        <dbReference type="ARBA" id="ARBA00022741"/>
    </source>
</evidence>
<dbReference type="GO" id="GO:0008270">
    <property type="term" value="F:zinc ion binding"/>
    <property type="evidence" value="ECO:0007669"/>
    <property type="project" value="UniProtKB-KW"/>
</dbReference>
<evidence type="ECO:0000313" key="13">
    <source>
        <dbReference type="Ensembl" id="ENSCINP00000009917.3"/>
    </source>
</evidence>
<dbReference type="PROSITE" id="PS51419">
    <property type="entry name" value="RAB"/>
    <property type="match status" value="1"/>
</dbReference>
<dbReference type="SMART" id="SM00175">
    <property type="entry name" value="RAB"/>
    <property type="match status" value="1"/>
</dbReference>
<dbReference type="InterPro" id="IPR038508">
    <property type="entry name" value="ArfGAP_dom_sf"/>
</dbReference>
<dbReference type="SUPFAM" id="SSF52540">
    <property type="entry name" value="P-loop containing nucleoside triphosphate hydrolases"/>
    <property type="match status" value="1"/>
</dbReference>
<dbReference type="PANTHER" id="PTHR45819">
    <property type="entry name" value="CENTAURIN-GAMMA-1A"/>
    <property type="match status" value="1"/>
</dbReference>
<dbReference type="InterPro" id="IPR037278">
    <property type="entry name" value="ARFGAP/RecO"/>
</dbReference>
<evidence type="ECO:0000256" key="6">
    <source>
        <dbReference type="ARBA" id="ARBA00022833"/>
    </source>
</evidence>
<evidence type="ECO:0000256" key="3">
    <source>
        <dbReference type="ARBA" id="ARBA00022723"/>
    </source>
</evidence>
<keyword evidence="2" id="KW-0343">GTPase activation</keyword>
<evidence type="ECO:0000256" key="5">
    <source>
        <dbReference type="ARBA" id="ARBA00022771"/>
    </source>
</evidence>
<feature type="domain" description="Arf-GAP" evidence="12">
    <location>
        <begin position="544"/>
        <end position="665"/>
    </location>
</feature>
<dbReference type="Gene3D" id="2.30.29.30">
    <property type="entry name" value="Pleckstrin-homology domain (PH domain)/Phosphotyrosine-binding domain (PTB)"/>
    <property type="match status" value="1"/>
</dbReference>
<dbReference type="Proteomes" id="UP000008144">
    <property type="component" value="Chromosome 1"/>
</dbReference>
<keyword evidence="14" id="KW-1185">Reference proteome</keyword>
<dbReference type="InterPro" id="IPR001806">
    <property type="entry name" value="Small_GTPase"/>
</dbReference>
<organism evidence="13 14">
    <name type="scientific">Ciona intestinalis</name>
    <name type="common">Transparent sea squirt</name>
    <name type="synonym">Ascidia intestinalis</name>
    <dbReference type="NCBI Taxonomy" id="7719"/>
    <lineage>
        <taxon>Eukaryota</taxon>
        <taxon>Metazoa</taxon>
        <taxon>Chordata</taxon>
        <taxon>Tunicata</taxon>
        <taxon>Ascidiacea</taxon>
        <taxon>Phlebobranchia</taxon>
        <taxon>Cionidae</taxon>
        <taxon>Ciona</taxon>
    </lineage>
</organism>
<dbReference type="InterPro" id="IPR001164">
    <property type="entry name" value="ArfGAP_dom"/>
</dbReference>
<dbReference type="SMART" id="SM00233">
    <property type="entry name" value="PH"/>
    <property type="match status" value="1"/>
</dbReference>
<keyword evidence="6" id="KW-0862">Zinc</keyword>
<dbReference type="Ensembl" id="ENSCINT00000009917.3">
    <property type="protein sequence ID" value="ENSCINP00000009917.3"/>
    <property type="gene ID" value="ENSCING00000004786.3"/>
</dbReference>
<feature type="repeat" description="ANK" evidence="8">
    <location>
        <begin position="704"/>
        <end position="736"/>
    </location>
</feature>
<dbReference type="PRINTS" id="PR00405">
    <property type="entry name" value="REVINTRACTNG"/>
</dbReference>
<sequence length="793" mass="89920">GILGSVTSGKSALVHRYLTGSYVREESPEGGRFKKEVVVDGQSFLLLIRDEGGPPEIEFSNWVDGVIFVFSLDDETSFHAIYNYYRRLVQHRSLNNLPLVLVGTQDSICSERPRVIFDDRAKKLANDLKRCVYYESCSTYGLNVDHVFHDNYPKIVAKNCRSYLLHCMFLYSFAAFVFDKYKLKKFNLHDLMLMASAVSYFCFSCLKCCMTSFSHKISTLRRKLDYVTPPSGHLSTPTTPLHRSASTSSAIYHNNGMRNGSGKSLHEVFFRSAAEYTIVTNYIYCLKAFTPIVHNLTKLYCFCYFYILFTFSGGESSLSISSLLTPTPLRKSSRRKSNLFSGRKASDSEEKRRLNDLGFGRNIPVKQGWLMKRTSKGKISNKEWKKKYVALEDEGNLTYYSNMHDYMENINKKSLSVVKTTIKVPGKHPAVATKSSPTSKTGEYCSLRLFVFSLFRYFCLIYSISTNSKQHFPTIIPKYMFKLIFFSDENSEFHLISMDGISWQFLSSCSVERDEWVTAIERQIMISLQNISSTKPNKLYVVENCNYSKLVEIAGNTMCVDCGAPDPTWVSLNLGCLMCIECSGIHRNLGTHISRVRSLELDDWPVEFTKILDKTGNLIANSIWEGLLNNDVMKPDPHGTRDARESFIRDKYERKLFLPKLPAKYAADISSSLCYAIADGNSQLTMHLLAHASRDDVNRSVGSERQAPLHVASSVADLAVVQLLLWSRADPTQLDALNQTPISIAEQNGHWECHRVMQASLSNNLPQSSKSRNNSTRSESGRPNVNYMYTSAI</sequence>
<evidence type="ECO:0000256" key="10">
    <source>
        <dbReference type="SAM" id="MobiDB-lite"/>
    </source>
</evidence>
<dbReference type="PROSITE" id="PS51421">
    <property type="entry name" value="RAS"/>
    <property type="match status" value="1"/>
</dbReference>
<evidence type="ECO:0000313" key="14">
    <source>
        <dbReference type="Proteomes" id="UP000008144"/>
    </source>
</evidence>
<dbReference type="SUPFAM" id="SSF50729">
    <property type="entry name" value="PH domain-like"/>
    <property type="match status" value="1"/>
</dbReference>
<dbReference type="InterPro" id="IPR001849">
    <property type="entry name" value="PH_domain"/>
</dbReference>
<dbReference type="SUPFAM" id="SSF48403">
    <property type="entry name" value="Ankyrin repeat"/>
    <property type="match status" value="1"/>
</dbReference>
<dbReference type="STRING" id="7719.ENSCINP00000009917"/>
<reference evidence="14" key="1">
    <citation type="journal article" date="2002" name="Science">
        <title>The draft genome of Ciona intestinalis: insights into chordate and vertebrate origins.</title>
        <authorList>
            <person name="Dehal P."/>
            <person name="Satou Y."/>
            <person name="Campbell R.K."/>
            <person name="Chapman J."/>
            <person name="Degnan B."/>
            <person name="De Tomaso A."/>
            <person name="Davidson B."/>
            <person name="Di Gregorio A."/>
            <person name="Gelpke M."/>
            <person name="Goodstein D.M."/>
            <person name="Harafuji N."/>
            <person name="Hastings K.E."/>
            <person name="Ho I."/>
            <person name="Hotta K."/>
            <person name="Huang W."/>
            <person name="Kawashima T."/>
            <person name="Lemaire P."/>
            <person name="Martinez D."/>
            <person name="Meinertzhagen I.A."/>
            <person name="Necula S."/>
            <person name="Nonaka M."/>
            <person name="Putnam N."/>
            <person name="Rash S."/>
            <person name="Saiga H."/>
            <person name="Satake M."/>
            <person name="Terry A."/>
            <person name="Yamada L."/>
            <person name="Wang H.G."/>
            <person name="Awazu S."/>
            <person name="Azumi K."/>
            <person name="Boore J."/>
            <person name="Branno M."/>
            <person name="Chin-Bow S."/>
            <person name="DeSantis R."/>
            <person name="Doyle S."/>
            <person name="Francino P."/>
            <person name="Keys D.N."/>
            <person name="Haga S."/>
            <person name="Hayashi H."/>
            <person name="Hino K."/>
            <person name="Imai K.S."/>
            <person name="Inaba K."/>
            <person name="Kano S."/>
            <person name="Kobayashi K."/>
            <person name="Kobayashi M."/>
            <person name="Lee B.I."/>
            <person name="Makabe K.W."/>
            <person name="Manohar C."/>
            <person name="Matassi G."/>
            <person name="Medina M."/>
            <person name="Mochizuki Y."/>
            <person name="Mount S."/>
            <person name="Morishita T."/>
            <person name="Miura S."/>
            <person name="Nakayama A."/>
            <person name="Nishizaka S."/>
            <person name="Nomoto H."/>
            <person name="Ohta F."/>
            <person name="Oishi K."/>
            <person name="Rigoutsos I."/>
            <person name="Sano M."/>
            <person name="Sasaki A."/>
            <person name="Sasakura Y."/>
            <person name="Shoguchi E."/>
            <person name="Shin-i T."/>
            <person name="Spagnuolo A."/>
            <person name="Stainier D."/>
            <person name="Suzuki M.M."/>
            <person name="Tassy O."/>
            <person name="Takatori N."/>
            <person name="Tokuoka M."/>
            <person name="Yagi K."/>
            <person name="Yoshizaki F."/>
            <person name="Wada S."/>
            <person name="Zhang C."/>
            <person name="Hyatt P.D."/>
            <person name="Larimer F."/>
            <person name="Detter C."/>
            <person name="Doggett N."/>
            <person name="Glavina T."/>
            <person name="Hawkins T."/>
            <person name="Richardson P."/>
            <person name="Lucas S."/>
            <person name="Kohara Y."/>
            <person name="Levine M."/>
            <person name="Satoh N."/>
            <person name="Rokhsar D.S."/>
        </authorList>
    </citation>
    <scope>NUCLEOTIDE SEQUENCE [LARGE SCALE GENOMIC DNA]</scope>
</reference>
<proteinExistence type="inferred from homology"/>
<dbReference type="Gene3D" id="1.10.220.150">
    <property type="entry name" value="Arf GTPase activating protein"/>
    <property type="match status" value="1"/>
</dbReference>
<evidence type="ECO:0000256" key="8">
    <source>
        <dbReference type="PROSITE-ProRule" id="PRU00023"/>
    </source>
</evidence>
<dbReference type="InterPro" id="IPR036770">
    <property type="entry name" value="Ankyrin_rpt-contain_sf"/>
</dbReference>
<dbReference type="PROSITE" id="PS50088">
    <property type="entry name" value="ANK_REPEAT"/>
    <property type="match status" value="1"/>
</dbReference>
<dbReference type="GO" id="GO:0005096">
    <property type="term" value="F:GTPase activator activity"/>
    <property type="evidence" value="ECO:0000318"/>
    <property type="project" value="GO_Central"/>
</dbReference>
<dbReference type="GeneTree" id="ENSGT00940000169062"/>
<dbReference type="InParanoid" id="F6RFB0"/>
<dbReference type="SMART" id="SM00105">
    <property type="entry name" value="ArfGap"/>
    <property type="match status" value="1"/>
</dbReference>
<keyword evidence="3" id="KW-0479">Metal-binding</keyword>
<dbReference type="InterPro" id="IPR051282">
    <property type="entry name" value="Arf-GAP_GTPase_ANK_PH"/>
</dbReference>
<evidence type="ECO:0000259" key="12">
    <source>
        <dbReference type="PROSITE" id="PS50115"/>
    </source>
</evidence>
<evidence type="ECO:0000256" key="7">
    <source>
        <dbReference type="ARBA" id="ARBA00023043"/>
    </source>
</evidence>
<dbReference type="FunCoup" id="F6RFB0">
    <property type="interactions" value="42"/>
</dbReference>
<dbReference type="PANTHER" id="PTHR45819:SF5">
    <property type="entry name" value="CENTAURIN-GAMMA-1A"/>
    <property type="match status" value="1"/>
</dbReference>
<evidence type="ECO:0000259" key="11">
    <source>
        <dbReference type="PROSITE" id="PS50003"/>
    </source>
</evidence>
<reference evidence="13" key="4">
    <citation type="submission" date="2025-09" db="UniProtKB">
        <authorList>
            <consortium name="Ensembl"/>
        </authorList>
    </citation>
    <scope>IDENTIFICATION</scope>
</reference>
<dbReference type="CDD" id="cd01250">
    <property type="entry name" value="PH_AGAP"/>
    <property type="match status" value="1"/>
</dbReference>
<dbReference type="Gene3D" id="1.25.40.20">
    <property type="entry name" value="Ankyrin repeat-containing domain"/>
    <property type="match status" value="1"/>
</dbReference>
<dbReference type="InterPro" id="IPR002110">
    <property type="entry name" value="Ankyrin_rpt"/>
</dbReference>